<dbReference type="OrthoDB" id="18896at2759"/>
<dbReference type="Pfam" id="PF16172">
    <property type="entry name" value="DOCK_N"/>
    <property type="match status" value="1"/>
</dbReference>
<evidence type="ECO:0000259" key="11">
    <source>
        <dbReference type="PROSITE" id="PS51651"/>
    </source>
</evidence>
<feature type="region of interest" description="Disordered" evidence="8">
    <location>
        <begin position="1647"/>
        <end position="1687"/>
    </location>
</feature>
<dbReference type="Pfam" id="PF20421">
    <property type="entry name" value="DHR-2_Lobe_C"/>
    <property type="match status" value="1"/>
</dbReference>
<feature type="region of interest" description="Disordered" evidence="8">
    <location>
        <begin position="1726"/>
        <end position="1859"/>
    </location>
</feature>
<dbReference type="Gene3D" id="2.30.30.40">
    <property type="entry name" value="SH3 Domains"/>
    <property type="match status" value="1"/>
</dbReference>
<feature type="compositionally biased region" description="Polar residues" evidence="8">
    <location>
        <begin position="1673"/>
        <end position="1687"/>
    </location>
</feature>
<feature type="domain" description="C2 DOCK-type" evidence="10">
    <location>
        <begin position="418"/>
        <end position="604"/>
    </location>
</feature>
<dbReference type="InterPro" id="IPR046773">
    <property type="entry name" value="DOCKER_Lobe_C"/>
</dbReference>
<dbReference type="InterPro" id="IPR043161">
    <property type="entry name" value="DOCK_C_lobe_A"/>
</dbReference>
<evidence type="ECO:0000313" key="13">
    <source>
        <dbReference type="Proteomes" id="UP000242188"/>
    </source>
</evidence>
<evidence type="ECO:0000313" key="12">
    <source>
        <dbReference type="EMBL" id="OWF55042.1"/>
    </source>
</evidence>
<dbReference type="PANTHER" id="PTHR45653:SF10">
    <property type="entry name" value="MYOBLAST CITY, ISOFORM B"/>
    <property type="match status" value="1"/>
</dbReference>
<sequence>MMQWHKADRSRRYGVAVYNFHLDRRPCLKLSVGESVHILEETEGWYWGYTTRNKNQRGVFPKTYVHIKEAAVLTTGSLETIAPKELPLSQEINSVLREWHVMWKQYFVERNQDFGKIMEMMQELIHWRRKIMSRKLTAEELRDLQQKISSKIDLGNDMLGLDLVVRDDQGNVLDPESTSAINLFKQHELAADRIKAEKVNTGKEEGLNLTWPHTFNLFVKLRNFVCRIGEDADILMSLYDAKFGKFISENYVVKWAKGGGVPKNLEMLNNYKVVFTDLGAKDRQREKVFLVFQIVRIGVMDTKDVDDKKQTKGLKRPFGVAALDITEIMNGKQECSEETQHFIPFQQCGEKEAMESLIRKVVVAKDINHKGQGVWVSMKILSGDPKQVREDFPHLVGQNTPVSRKMGFPEVIMPGDVRNDIYITIKQGEFTRGPTKTADKNVEVTMVVCNKNLEKLKAVISHGCGGELMTEYRTMVYYHEDKPKWYETVKVAISTEEEFRGLHLKFLFKHKSTSENKDRAERPFAMSFVKLMNKNHTTLADTDHNLLVYKIERKHDDSDPYLDLPSTRDVLDSQDIQKGSKIPLFSGPFTLNQRDSFMVNTFVCSTKLTHNVDLLGLLKWQEMLNDTSVLRTHLDKLMHVDGEEIVKFLQDLLDSLFNILIETNISEMYDNLVFEALVHIIGLISDRKYHQFRPVLDAYVTTSFSFAMAYEKLMLILRDYVDRAMEVNQKVLIRAMKSLEYLFKFIVQSRNHFSVLNDGRGKQLFELQMKQLIQAISGMMLYTSDNTLLAQGSALKYLCSAIPDIMHVFDPLELSKLMVEFINNVPKERLTKQKLKCIDDLVYSVLFKSADCRAILLPMILKHTGPLLEDQEELEDCVNVLSNVMDQMHDKSTGPHSNDIGLIMKENLRIVIRSAVCMDKTSKEASRCVAVLMSILRKMTENHYLHYIREFSFLTDLQDFLMEILTLFQVLIKENVFARDWLAMIMLQNSIILRALRFFAQTICEKFTSSFEEQLWSCFFHCAIAFLTQRHLQLEQFSVSKRNKIVSRYSDMRREMGFEIRQMWSRLGVNKKYFIPTLVEPILEMTLVPELELRKATIPIFFDMMQCEFTQVDPVTRKIKGNFDQTENELIMKLDALVEGGYGDEEYMDLIYDILHRMCNGNDGMRQQGLAFVDVIKRLLQRLLEYRKIIQYESKEHRMNCIVNLLNFYHDIDRQEMYIRYLYKLCDLHIECDNYTEAANTLMLHVNLLQWSDDNLPLMLQSNWYPNVHTHRGLKEMLYYDIISYFDKGKMWEKGILLCKELVHLYESELFDYERLSVILRRQADLYSCIIKELRADPEYFRVGYFGRGFPAFVQNKVFIYRGKEYERLSDFNARMLSMFPNAEILKSLSPPTEDMKESKKQFLQVNAVTPVLELKDRFVNKPVSERILKYYNVNEVTKFMYSRRMDESNSDITKMWLERTTMVSSHSLPGILCWFPVVTTTMYQVSPLENAIETLDATNKKINLLIEQHTTDPTQSASSLGMLLNGVVDASVNGGITNFKIFYSDDYGESEKDMNLVIKLKELTCNQMILLREALNIHKKKVTDDLKPFHLHMEQRFEEMCNLIKQEYSLKPPESAYMSTLKRYKSMSAVSLSRVSEAFLTMPSESNYPASASKTIQPASRSPSVWVKGDKSTGSPSPSKGLQKVSNLGIFKRTSVAASSDHSSEGSNSNRNSLEVASIIELNEQITPKRPLRPENNEKRQSRTYSNQFKTESFTTLNISTNSLASNNTDTNSSSDQEQTDTLLEPPQLPEKHNTCSDYSNLSNDIPELAVSRNSSAGVPGHRKSKPLPSLPKEEDLAPPPVPKKHTTPKINNNLSVD</sequence>
<evidence type="ECO:0000256" key="1">
    <source>
        <dbReference type="ARBA" id="ARBA00004496"/>
    </source>
</evidence>
<evidence type="ECO:0000256" key="7">
    <source>
        <dbReference type="PROSITE-ProRule" id="PRU00983"/>
    </source>
</evidence>
<dbReference type="GO" id="GO:0005085">
    <property type="term" value="F:guanyl-nucleotide exchange factor activity"/>
    <property type="evidence" value="ECO:0007669"/>
    <property type="project" value="UniProtKB-KW"/>
</dbReference>
<dbReference type="InterPro" id="IPR056372">
    <property type="entry name" value="TPR_DOCK"/>
</dbReference>
<dbReference type="GO" id="GO:0007264">
    <property type="term" value="P:small GTPase-mediated signal transduction"/>
    <property type="evidence" value="ECO:0007669"/>
    <property type="project" value="InterPro"/>
</dbReference>
<comment type="similarity">
    <text evidence="7">Belongs to the DOCK family.</text>
</comment>
<dbReference type="InterPro" id="IPR046769">
    <property type="entry name" value="DOCKER_Lobe_A"/>
</dbReference>
<evidence type="ECO:0000256" key="3">
    <source>
        <dbReference type="ARBA" id="ARBA00022490"/>
    </source>
</evidence>
<dbReference type="InterPro" id="IPR001452">
    <property type="entry name" value="SH3_domain"/>
</dbReference>
<dbReference type="Pfam" id="PF23554">
    <property type="entry name" value="TPR_DOCK"/>
    <property type="match status" value="1"/>
</dbReference>
<accession>A0A210R280</accession>
<keyword evidence="5" id="KW-0344">Guanine-nucleotide releasing factor</keyword>
<dbReference type="InterPro" id="IPR032376">
    <property type="entry name" value="DOCK_N"/>
</dbReference>
<feature type="compositionally biased region" description="Polar residues" evidence="8">
    <location>
        <begin position="1647"/>
        <end position="1664"/>
    </location>
</feature>
<dbReference type="Gene3D" id="2.60.40.150">
    <property type="entry name" value="C2 domain"/>
    <property type="match status" value="1"/>
</dbReference>
<feature type="domain" description="SH3" evidence="9">
    <location>
        <begin position="9"/>
        <end position="70"/>
    </location>
</feature>
<evidence type="ECO:0000256" key="8">
    <source>
        <dbReference type="SAM" id="MobiDB-lite"/>
    </source>
</evidence>
<feature type="compositionally biased region" description="Polar residues" evidence="8">
    <location>
        <begin position="1744"/>
        <end position="1760"/>
    </location>
</feature>
<dbReference type="PROSITE" id="PS51651">
    <property type="entry name" value="DOCKER"/>
    <property type="match status" value="1"/>
</dbReference>
<dbReference type="GO" id="GO:0005737">
    <property type="term" value="C:cytoplasm"/>
    <property type="evidence" value="ECO:0007669"/>
    <property type="project" value="UniProtKB-SubCell"/>
</dbReference>
<evidence type="ECO:0000259" key="10">
    <source>
        <dbReference type="PROSITE" id="PS51650"/>
    </source>
</evidence>
<dbReference type="InterPro" id="IPR027007">
    <property type="entry name" value="C2_DOCK-type_domain"/>
</dbReference>
<dbReference type="Pfam" id="PF20422">
    <property type="entry name" value="DHR-2_Lobe_B"/>
    <property type="match status" value="1"/>
</dbReference>
<dbReference type="STRING" id="6573.A0A210R280"/>
<protein>
    <submittedName>
        <fullName evidence="12">Dedicator of cytokinesis protein 1</fullName>
    </submittedName>
</protein>
<dbReference type="SMART" id="SM00326">
    <property type="entry name" value="SH3"/>
    <property type="match status" value="1"/>
</dbReference>
<evidence type="ECO:0000259" key="9">
    <source>
        <dbReference type="PROSITE" id="PS50002"/>
    </source>
</evidence>
<dbReference type="EMBL" id="NEDP02000770">
    <property type="protein sequence ID" value="OWF55042.1"/>
    <property type="molecule type" value="Genomic_DNA"/>
</dbReference>
<feature type="compositionally biased region" description="Low complexity" evidence="8">
    <location>
        <begin position="1761"/>
        <end position="1776"/>
    </location>
</feature>
<reference evidence="12 13" key="1">
    <citation type="journal article" date="2017" name="Nat. Ecol. Evol.">
        <title>Scallop genome provides insights into evolution of bilaterian karyotype and development.</title>
        <authorList>
            <person name="Wang S."/>
            <person name="Zhang J."/>
            <person name="Jiao W."/>
            <person name="Li J."/>
            <person name="Xun X."/>
            <person name="Sun Y."/>
            <person name="Guo X."/>
            <person name="Huan P."/>
            <person name="Dong B."/>
            <person name="Zhang L."/>
            <person name="Hu X."/>
            <person name="Sun X."/>
            <person name="Wang J."/>
            <person name="Zhao C."/>
            <person name="Wang Y."/>
            <person name="Wang D."/>
            <person name="Huang X."/>
            <person name="Wang R."/>
            <person name="Lv J."/>
            <person name="Li Y."/>
            <person name="Zhang Z."/>
            <person name="Liu B."/>
            <person name="Lu W."/>
            <person name="Hui Y."/>
            <person name="Liang J."/>
            <person name="Zhou Z."/>
            <person name="Hou R."/>
            <person name="Li X."/>
            <person name="Liu Y."/>
            <person name="Li H."/>
            <person name="Ning X."/>
            <person name="Lin Y."/>
            <person name="Zhao L."/>
            <person name="Xing Q."/>
            <person name="Dou J."/>
            <person name="Li Y."/>
            <person name="Mao J."/>
            <person name="Guo H."/>
            <person name="Dou H."/>
            <person name="Li T."/>
            <person name="Mu C."/>
            <person name="Jiang W."/>
            <person name="Fu Q."/>
            <person name="Fu X."/>
            <person name="Miao Y."/>
            <person name="Liu J."/>
            <person name="Yu Q."/>
            <person name="Li R."/>
            <person name="Liao H."/>
            <person name="Li X."/>
            <person name="Kong Y."/>
            <person name="Jiang Z."/>
            <person name="Chourrout D."/>
            <person name="Li R."/>
            <person name="Bao Z."/>
        </authorList>
    </citation>
    <scope>NUCLEOTIDE SEQUENCE [LARGE SCALE GENOMIC DNA]</scope>
    <source>
        <strain evidence="12 13">PY_sf001</strain>
    </source>
</reference>
<dbReference type="InterPro" id="IPR027357">
    <property type="entry name" value="DOCKER_dom"/>
</dbReference>
<evidence type="ECO:0000256" key="6">
    <source>
        <dbReference type="PROSITE-ProRule" id="PRU00192"/>
    </source>
</evidence>
<dbReference type="GO" id="GO:0031267">
    <property type="term" value="F:small GTPase binding"/>
    <property type="evidence" value="ECO:0007669"/>
    <property type="project" value="TreeGrafter"/>
</dbReference>
<comment type="subcellular location">
    <subcellularLocation>
        <location evidence="1">Cytoplasm</location>
    </subcellularLocation>
</comment>
<evidence type="ECO:0000256" key="4">
    <source>
        <dbReference type="ARBA" id="ARBA00022553"/>
    </source>
</evidence>
<dbReference type="InterPro" id="IPR035892">
    <property type="entry name" value="C2_domain_sf"/>
</dbReference>
<dbReference type="CDD" id="cd11872">
    <property type="entry name" value="SH3_DOCK_AB"/>
    <property type="match status" value="1"/>
</dbReference>
<feature type="domain" description="DOCKER" evidence="11">
    <location>
        <begin position="1209"/>
        <end position="1614"/>
    </location>
</feature>
<dbReference type="InterPro" id="IPR043162">
    <property type="entry name" value="DOCK_C_lobe_C"/>
</dbReference>
<dbReference type="InterPro" id="IPR016024">
    <property type="entry name" value="ARM-type_fold"/>
</dbReference>
<organism evidence="12 13">
    <name type="scientific">Mizuhopecten yessoensis</name>
    <name type="common">Japanese scallop</name>
    <name type="synonym">Patinopecten yessoensis</name>
    <dbReference type="NCBI Taxonomy" id="6573"/>
    <lineage>
        <taxon>Eukaryota</taxon>
        <taxon>Metazoa</taxon>
        <taxon>Spiralia</taxon>
        <taxon>Lophotrochozoa</taxon>
        <taxon>Mollusca</taxon>
        <taxon>Bivalvia</taxon>
        <taxon>Autobranchia</taxon>
        <taxon>Pteriomorphia</taxon>
        <taxon>Pectinida</taxon>
        <taxon>Pectinoidea</taxon>
        <taxon>Pectinidae</taxon>
        <taxon>Mizuhopecten</taxon>
    </lineage>
</organism>
<dbReference type="Pfam" id="PF14429">
    <property type="entry name" value="DOCK-C2"/>
    <property type="match status" value="1"/>
</dbReference>
<dbReference type="GO" id="GO:0016477">
    <property type="term" value="P:cell migration"/>
    <property type="evidence" value="ECO:0007669"/>
    <property type="project" value="TreeGrafter"/>
</dbReference>
<dbReference type="Proteomes" id="UP000242188">
    <property type="component" value="Unassembled WGS sequence"/>
</dbReference>
<comment type="caution">
    <text evidence="12">The sequence shown here is derived from an EMBL/GenBank/DDBJ whole genome shotgun (WGS) entry which is preliminary data.</text>
</comment>
<dbReference type="InterPro" id="IPR042455">
    <property type="entry name" value="DOCK_N_sub1"/>
</dbReference>
<dbReference type="Gene3D" id="1.25.40.410">
    <property type="match status" value="1"/>
</dbReference>
<gene>
    <name evidence="12" type="ORF">KP79_PYT17024</name>
</gene>
<dbReference type="Gene3D" id="1.20.1270.350">
    <property type="entry name" value="Dedicator of cytokinesis N-terminal subdomain"/>
    <property type="match status" value="1"/>
</dbReference>
<evidence type="ECO:0000256" key="2">
    <source>
        <dbReference type="ARBA" id="ARBA00022443"/>
    </source>
</evidence>
<evidence type="ECO:0000256" key="5">
    <source>
        <dbReference type="ARBA" id="ARBA00022658"/>
    </source>
</evidence>
<keyword evidence="13" id="KW-1185">Reference proteome</keyword>
<keyword evidence="2 6" id="KW-0728">SH3 domain</keyword>
<dbReference type="PROSITE" id="PS51650">
    <property type="entry name" value="C2_DOCK"/>
    <property type="match status" value="1"/>
</dbReference>
<dbReference type="PANTHER" id="PTHR45653">
    <property type="entry name" value="DEDICATOR OF CYTOKINESIS"/>
    <property type="match status" value="1"/>
</dbReference>
<dbReference type="Pfam" id="PF06920">
    <property type="entry name" value="DHR-2_Lobe_A"/>
    <property type="match status" value="1"/>
</dbReference>
<dbReference type="InterPro" id="IPR036028">
    <property type="entry name" value="SH3-like_dom_sf"/>
</dbReference>
<dbReference type="GO" id="GO:0005886">
    <property type="term" value="C:plasma membrane"/>
    <property type="evidence" value="ECO:0007669"/>
    <property type="project" value="TreeGrafter"/>
</dbReference>
<keyword evidence="4" id="KW-0597">Phosphoprotein</keyword>
<dbReference type="InterPro" id="IPR046770">
    <property type="entry name" value="DOCKER_Lobe_B"/>
</dbReference>
<dbReference type="Pfam" id="PF07653">
    <property type="entry name" value="SH3_2"/>
    <property type="match status" value="1"/>
</dbReference>
<name>A0A210R280_MIZYE</name>
<dbReference type="SUPFAM" id="SSF50044">
    <property type="entry name" value="SH3-domain"/>
    <property type="match status" value="1"/>
</dbReference>
<dbReference type="GO" id="GO:0007520">
    <property type="term" value="P:myoblast fusion"/>
    <property type="evidence" value="ECO:0007669"/>
    <property type="project" value="TreeGrafter"/>
</dbReference>
<keyword evidence="3" id="KW-0963">Cytoplasm</keyword>
<proteinExistence type="inferred from homology"/>
<dbReference type="PROSITE" id="PS50002">
    <property type="entry name" value="SH3"/>
    <property type="match status" value="1"/>
</dbReference>
<feature type="compositionally biased region" description="Basic and acidic residues" evidence="8">
    <location>
        <begin position="1733"/>
        <end position="1742"/>
    </location>
</feature>
<dbReference type="SUPFAM" id="SSF48371">
    <property type="entry name" value="ARM repeat"/>
    <property type="match status" value="1"/>
</dbReference>
<dbReference type="Gene3D" id="1.20.58.740">
    <property type="match status" value="1"/>
</dbReference>
<dbReference type="InterPro" id="IPR026791">
    <property type="entry name" value="DOCK"/>
</dbReference>